<dbReference type="AlphaFoldDB" id="A0A379B3V6"/>
<feature type="binding site" evidence="3">
    <location>
        <position position="61"/>
    </location>
    <ligand>
        <name>substrate</name>
    </ligand>
</feature>
<name>A0A379B3V6_9PAST</name>
<organism evidence="4 5">
    <name type="scientific">[Pasteurella] mairii</name>
    <dbReference type="NCBI Taxonomy" id="757"/>
    <lineage>
        <taxon>Bacteria</taxon>
        <taxon>Pseudomonadati</taxon>
        <taxon>Pseudomonadota</taxon>
        <taxon>Gammaproteobacteria</taxon>
        <taxon>Pasteurellales</taxon>
        <taxon>Pasteurellaceae</taxon>
    </lineage>
</organism>
<evidence type="ECO:0000256" key="1">
    <source>
        <dbReference type="ARBA" id="ARBA00022801"/>
    </source>
</evidence>
<feature type="binding site" evidence="3">
    <location>
        <begin position="11"/>
        <end position="18"/>
    </location>
    <ligand>
        <name>substrate</name>
    </ligand>
</feature>
<dbReference type="InterPro" id="IPR051695">
    <property type="entry name" value="Phosphoglycerate_Mutase"/>
</dbReference>
<dbReference type="PANTHER" id="PTHR46517">
    <property type="entry name" value="FRUCTOSE-2,6-BISPHOSPHATASE TIGAR"/>
    <property type="match status" value="1"/>
</dbReference>
<dbReference type="InterPro" id="IPR029033">
    <property type="entry name" value="His_PPase_superfam"/>
</dbReference>
<dbReference type="Pfam" id="PF00300">
    <property type="entry name" value="His_Phos_1"/>
    <property type="match status" value="1"/>
</dbReference>
<dbReference type="PANTHER" id="PTHR46517:SF1">
    <property type="entry name" value="FRUCTOSE-2,6-BISPHOSPHATASE TIGAR"/>
    <property type="match status" value="1"/>
</dbReference>
<dbReference type="EMBL" id="UGSS01000002">
    <property type="protein sequence ID" value="SUB33186.1"/>
    <property type="molecule type" value="Genomic_DNA"/>
</dbReference>
<dbReference type="GO" id="GO:0045820">
    <property type="term" value="P:negative regulation of glycolytic process"/>
    <property type="evidence" value="ECO:0007669"/>
    <property type="project" value="TreeGrafter"/>
</dbReference>
<reference evidence="4 5" key="1">
    <citation type="submission" date="2018-06" db="EMBL/GenBank/DDBJ databases">
        <authorList>
            <consortium name="Pathogen Informatics"/>
            <person name="Doyle S."/>
        </authorList>
    </citation>
    <scope>NUCLEOTIDE SEQUENCE [LARGE SCALE GENOMIC DNA]</scope>
    <source>
        <strain evidence="4 5">NCTC10699</strain>
    </source>
</reference>
<dbReference type="Proteomes" id="UP000254280">
    <property type="component" value="Unassembled WGS sequence"/>
</dbReference>
<evidence type="ECO:0000256" key="3">
    <source>
        <dbReference type="PIRSR" id="PIRSR613078-2"/>
    </source>
</evidence>
<proteinExistence type="predicted"/>
<evidence type="ECO:0000256" key="2">
    <source>
        <dbReference type="PIRSR" id="PIRSR613078-1"/>
    </source>
</evidence>
<protein>
    <submittedName>
        <fullName evidence="4">Protein GpmB</fullName>
        <ecNumber evidence="4">3.1.3.73</ecNumber>
    </submittedName>
</protein>
<evidence type="ECO:0000313" key="4">
    <source>
        <dbReference type="EMBL" id="SUB33186.1"/>
    </source>
</evidence>
<dbReference type="CDD" id="cd07067">
    <property type="entry name" value="HP_PGM_like"/>
    <property type="match status" value="1"/>
</dbReference>
<dbReference type="SUPFAM" id="SSF53254">
    <property type="entry name" value="Phosphoglycerate mutase-like"/>
    <property type="match status" value="1"/>
</dbReference>
<dbReference type="GO" id="GO:0043456">
    <property type="term" value="P:regulation of pentose-phosphate shunt"/>
    <property type="evidence" value="ECO:0007669"/>
    <property type="project" value="TreeGrafter"/>
</dbReference>
<dbReference type="GO" id="GO:0004331">
    <property type="term" value="F:fructose-2,6-bisphosphate 2-phosphatase activity"/>
    <property type="evidence" value="ECO:0007669"/>
    <property type="project" value="TreeGrafter"/>
</dbReference>
<sequence>MKKQLTFYFVRHGRTVWNQQGLMQGSGDSPLVEEGIIGAKMTGKTLQNVPFVAAYSSLLQRTIDTTKYILGDRPIPFFHHQGFNEHYFGSWEGKQIDSIRHTQEFQQMLTEPANYKALSNQGETYEQLGNRALAALNDIIQVHQSGNILVVSHGHTLRLLIALLNGATWQNHRDANRSQSLLNTSISIVHYQQEQEKQLGKFIVEKINSIDHLPTC</sequence>
<keyword evidence="5" id="KW-1185">Reference proteome</keyword>
<accession>A0A379B3V6</accession>
<dbReference type="GO" id="GO:0005829">
    <property type="term" value="C:cytosol"/>
    <property type="evidence" value="ECO:0007669"/>
    <property type="project" value="TreeGrafter"/>
</dbReference>
<evidence type="ECO:0000313" key="5">
    <source>
        <dbReference type="Proteomes" id="UP000254280"/>
    </source>
</evidence>
<dbReference type="EC" id="3.1.3.73" evidence="4"/>
<keyword evidence="1 4" id="KW-0378">Hydrolase</keyword>
<feature type="active site" description="Proton donor/acceptor" evidence="2">
    <location>
        <position position="85"/>
    </location>
</feature>
<dbReference type="SMART" id="SM00855">
    <property type="entry name" value="PGAM"/>
    <property type="match status" value="1"/>
</dbReference>
<dbReference type="OrthoDB" id="9781415at2"/>
<dbReference type="GO" id="GO:0043755">
    <property type="term" value="F:alpha-ribazole phosphatase activity"/>
    <property type="evidence" value="ECO:0007669"/>
    <property type="project" value="UniProtKB-EC"/>
</dbReference>
<feature type="active site" description="Tele-phosphohistidine intermediate" evidence="2">
    <location>
        <position position="12"/>
    </location>
</feature>
<dbReference type="Gene3D" id="3.40.50.1240">
    <property type="entry name" value="Phosphoglycerate mutase-like"/>
    <property type="match status" value="1"/>
</dbReference>
<gene>
    <name evidence="4" type="primary">gpmB</name>
    <name evidence="4" type="ORF">NCTC10699_00793</name>
</gene>
<dbReference type="InterPro" id="IPR013078">
    <property type="entry name" value="His_Pase_superF_clade-1"/>
</dbReference>